<evidence type="ECO:0000259" key="3">
    <source>
        <dbReference type="Pfam" id="PF07589"/>
    </source>
</evidence>
<keyword evidence="1" id="KW-0472">Membrane</keyword>
<name>A0ABW4XHF2_9GAMM</name>
<keyword evidence="1" id="KW-0812">Transmembrane</keyword>
<keyword evidence="5" id="KW-1185">Reference proteome</keyword>
<evidence type="ECO:0000313" key="5">
    <source>
        <dbReference type="Proteomes" id="UP001597380"/>
    </source>
</evidence>
<dbReference type="PROSITE" id="PS51257">
    <property type="entry name" value="PROKAR_LIPOPROTEIN"/>
    <property type="match status" value="1"/>
</dbReference>
<protein>
    <submittedName>
        <fullName evidence="4">PEP-CTERM sorting domain-containing protein</fullName>
    </submittedName>
</protein>
<feature type="transmembrane region" description="Helical" evidence="1">
    <location>
        <begin position="154"/>
        <end position="174"/>
    </location>
</feature>
<feature type="domain" description="Ice-binding protein C-terminal" evidence="3">
    <location>
        <begin position="155"/>
        <end position="176"/>
    </location>
</feature>
<proteinExistence type="predicted"/>
<dbReference type="Proteomes" id="UP001597380">
    <property type="component" value="Unassembled WGS sequence"/>
</dbReference>
<sequence length="179" mass="18296">MRRLMTRVISAIALLMACQNAQAALLDFTFSFENALNGGGSITGIVRGLSEGTGAASSIEVFSNSAGYGVGEYVGAPFRNSWTVLNGTITDFDFLSFGVVNAAPAVTSASLFFGSEASLGASFRAGVSDRADAITTGSGIVTTEQIALSFQPAAAVPAPAALLLMGLAVFGLAARRVMR</sequence>
<reference evidence="5" key="1">
    <citation type="journal article" date="2019" name="Int. J. Syst. Evol. Microbiol.">
        <title>The Global Catalogue of Microorganisms (GCM) 10K type strain sequencing project: providing services to taxonomists for standard genome sequencing and annotation.</title>
        <authorList>
            <consortium name="The Broad Institute Genomics Platform"/>
            <consortium name="The Broad Institute Genome Sequencing Center for Infectious Disease"/>
            <person name="Wu L."/>
            <person name="Ma J."/>
        </authorList>
    </citation>
    <scope>NUCLEOTIDE SEQUENCE [LARGE SCALE GENOMIC DNA]</scope>
    <source>
        <strain evidence="5">CGMCC 1.10992</strain>
    </source>
</reference>
<accession>A0ABW4XHF2</accession>
<evidence type="ECO:0000313" key="4">
    <source>
        <dbReference type="EMBL" id="MFD2094971.1"/>
    </source>
</evidence>
<keyword evidence="2" id="KW-0732">Signal</keyword>
<dbReference type="EMBL" id="JBHUHT010000007">
    <property type="protein sequence ID" value="MFD2094971.1"/>
    <property type="molecule type" value="Genomic_DNA"/>
</dbReference>
<comment type="caution">
    <text evidence="4">The sequence shown here is derived from an EMBL/GenBank/DDBJ whole genome shotgun (WGS) entry which is preliminary data.</text>
</comment>
<feature type="signal peptide" evidence="2">
    <location>
        <begin position="1"/>
        <end position="23"/>
    </location>
</feature>
<dbReference type="RefSeq" id="WP_345338022.1">
    <property type="nucleotide sequence ID" value="NZ_BAABLI010000004.1"/>
</dbReference>
<dbReference type="Pfam" id="PF07589">
    <property type="entry name" value="PEP-CTERM"/>
    <property type="match status" value="1"/>
</dbReference>
<organism evidence="4 5">
    <name type="scientific">Corallincola platygyrae</name>
    <dbReference type="NCBI Taxonomy" id="1193278"/>
    <lineage>
        <taxon>Bacteria</taxon>
        <taxon>Pseudomonadati</taxon>
        <taxon>Pseudomonadota</taxon>
        <taxon>Gammaproteobacteria</taxon>
        <taxon>Alteromonadales</taxon>
        <taxon>Psychromonadaceae</taxon>
        <taxon>Corallincola</taxon>
    </lineage>
</organism>
<keyword evidence="1" id="KW-1133">Transmembrane helix</keyword>
<evidence type="ECO:0000256" key="1">
    <source>
        <dbReference type="SAM" id="Phobius"/>
    </source>
</evidence>
<gene>
    <name evidence="4" type="ORF">ACFSJ3_03180</name>
</gene>
<dbReference type="InterPro" id="IPR013424">
    <property type="entry name" value="Ice-binding_C"/>
</dbReference>
<feature type="chain" id="PRO_5045182913" evidence="2">
    <location>
        <begin position="24"/>
        <end position="179"/>
    </location>
</feature>
<evidence type="ECO:0000256" key="2">
    <source>
        <dbReference type="SAM" id="SignalP"/>
    </source>
</evidence>